<organism evidence="1 2">
    <name type="scientific">Undibacterium cyanobacteriorum</name>
    <dbReference type="NCBI Taxonomy" id="3073561"/>
    <lineage>
        <taxon>Bacteria</taxon>
        <taxon>Pseudomonadati</taxon>
        <taxon>Pseudomonadota</taxon>
        <taxon>Betaproteobacteria</taxon>
        <taxon>Burkholderiales</taxon>
        <taxon>Oxalobacteraceae</taxon>
        <taxon>Undibacterium</taxon>
    </lineage>
</organism>
<dbReference type="RefSeq" id="WP_309481135.1">
    <property type="nucleotide sequence ID" value="NZ_CP133720.1"/>
</dbReference>
<dbReference type="EMBL" id="CP133720">
    <property type="protein sequence ID" value="WMW79640.1"/>
    <property type="molecule type" value="Genomic_DNA"/>
</dbReference>
<accession>A0ABY9REI8</accession>
<sequence>MNEELDEITNVLRNEANSLDPDDQKALTKILTGLVNSIFRKDISSNSRKETLRQISNYTLSKSRRITQEAKKLNEISILEYRNRYFHGLMRDPRMARKFYSQFWSLLEKNAQDWNQYELSNLLSYCLRTEPILINLGKTDPLKLVRIFKSIFNAQDEDQKIQTFDELMMRFLTEPKFKKAIELEHHRI</sequence>
<reference evidence="1" key="1">
    <citation type="submission" date="2023-09" db="EMBL/GenBank/DDBJ databases">
        <title>Undibacterium sp. 20NA77.5 isolated from freshwater.</title>
        <authorList>
            <person name="Le V."/>
            <person name="Ko S.-R."/>
            <person name="Ahn C.-Y."/>
            <person name="Oh H.-M."/>
        </authorList>
    </citation>
    <scope>NUCLEOTIDE SEQUENCE</scope>
    <source>
        <strain evidence="1">20NA77.5</strain>
    </source>
</reference>
<evidence type="ECO:0000313" key="2">
    <source>
        <dbReference type="Proteomes" id="UP001181355"/>
    </source>
</evidence>
<protein>
    <submittedName>
        <fullName evidence="1">Uncharacterized protein</fullName>
    </submittedName>
</protein>
<keyword evidence="2" id="KW-1185">Reference proteome</keyword>
<dbReference type="Proteomes" id="UP001181355">
    <property type="component" value="Chromosome"/>
</dbReference>
<evidence type="ECO:0000313" key="1">
    <source>
        <dbReference type="EMBL" id="WMW79640.1"/>
    </source>
</evidence>
<proteinExistence type="predicted"/>
<gene>
    <name evidence="1" type="ORF">RF679_13395</name>
</gene>
<name>A0ABY9REI8_9BURK</name>